<evidence type="ECO:0000256" key="3">
    <source>
        <dbReference type="ARBA" id="ARBA00022525"/>
    </source>
</evidence>
<reference evidence="8 9" key="1">
    <citation type="submission" date="2020-10" db="EMBL/GenBank/DDBJ databases">
        <title>Pygocentrus nattereri (red-bellied piranha) genome, fPygNat1, primary haplotype.</title>
        <authorList>
            <person name="Myers G."/>
            <person name="Meyer A."/>
            <person name="Karagic N."/>
            <person name="Pippel M."/>
            <person name="Winkler S."/>
            <person name="Tracey A."/>
            <person name="Wood J."/>
            <person name="Formenti G."/>
            <person name="Howe K."/>
            <person name="Fedrigo O."/>
            <person name="Jarvis E.D."/>
        </authorList>
    </citation>
    <scope>NUCLEOTIDE SEQUENCE [LARGE SCALE GENOMIC DNA]</scope>
</reference>
<feature type="signal peptide" evidence="6">
    <location>
        <begin position="1"/>
        <end position="21"/>
    </location>
</feature>
<dbReference type="GO" id="GO:0001664">
    <property type="term" value="F:G protein-coupled receptor binding"/>
    <property type="evidence" value="ECO:0007669"/>
    <property type="project" value="TreeGrafter"/>
</dbReference>
<sequence>MKALLLALLLVCTLCPDTARSQNAVRLCGREFLRAVVYTCGGSRWRRVPSELSAEEVTMETGRLRRSLDTVLPAVCCNVGCRKNDLALMC</sequence>
<dbReference type="OMA" id="ALARMCC"/>
<comment type="subunit">
    <text evidence="2">Heterodimer of a B chain and an A chain linked by two disulfide bonds.</text>
</comment>
<dbReference type="GeneTree" id="ENSGT01120000275301"/>
<dbReference type="PANTHER" id="PTHR20968">
    <property type="entry name" value="ILGF DOMAIN-CONTAINING PROTEIN"/>
    <property type="match status" value="1"/>
</dbReference>
<reference evidence="8" key="2">
    <citation type="submission" date="2025-08" db="UniProtKB">
        <authorList>
            <consortium name="Ensembl"/>
        </authorList>
    </citation>
    <scope>IDENTIFICATION</scope>
</reference>
<dbReference type="GO" id="GO:0005179">
    <property type="term" value="F:hormone activity"/>
    <property type="evidence" value="ECO:0007669"/>
    <property type="project" value="UniProtKB-KW"/>
</dbReference>
<accession>A0A3B4E1N7</accession>
<dbReference type="PANTHER" id="PTHR20968:SF2">
    <property type="entry name" value="INSULIN-LIKE PEPTIDE INSL5"/>
    <property type="match status" value="1"/>
</dbReference>
<evidence type="ECO:0000259" key="7">
    <source>
        <dbReference type="SMART" id="SM00078"/>
    </source>
</evidence>
<dbReference type="InterPro" id="IPR036438">
    <property type="entry name" value="Insulin-like_sf"/>
</dbReference>
<dbReference type="Ensembl" id="ENSPNAT00000018692.2">
    <property type="protein sequence ID" value="ENSPNAP00000030532.2"/>
    <property type="gene ID" value="ENSPNAG00000017317.2"/>
</dbReference>
<evidence type="ECO:0000256" key="1">
    <source>
        <dbReference type="ARBA" id="ARBA00004613"/>
    </source>
</evidence>
<evidence type="ECO:0000313" key="8">
    <source>
        <dbReference type="Ensembl" id="ENSPNAP00000030532.2"/>
    </source>
</evidence>
<keyword evidence="6" id="KW-0732">Signal</keyword>
<keyword evidence="4" id="KW-0372">Hormone</keyword>
<dbReference type="InterPro" id="IPR051777">
    <property type="entry name" value="Insulin-like_neuro_ligands"/>
</dbReference>
<dbReference type="SMART" id="SM00078">
    <property type="entry name" value="IlGF"/>
    <property type="match status" value="1"/>
</dbReference>
<dbReference type="CDD" id="cd04365">
    <property type="entry name" value="IlGF_relaxin_like"/>
    <property type="match status" value="1"/>
</dbReference>
<keyword evidence="3" id="KW-0964">Secreted</keyword>
<evidence type="ECO:0000313" key="9">
    <source>
        <dbReference type="Proteomes" id="UP001501920"/>
    </source>
</evidence>
<feature type="domain" description="Insulin-like" evidence="7">
    <location>
        <begin position="25"/>
        <end position="90"/>
    </location>
</feature>
<evidence type="ECO:0000256" key="5">
    <source>
        <dbReference type="ARBA" id="ARBA00023157"/>
    </source>
</evidence>
<dbReference type="SUPFAM" id="SSF56994">
    <property type="entry name" value="Insulin-like"/>
    <property type="match status" value="1"/>
</dbReference>
<keyword evidence="9" id="KW-1185">Reference proteome</keyword>
<keyword evidence="5" id="KW-1015">Disulfide bond</keyword>
<feature type="chain" id="PRO_5043926924" description="Insulin-like domain-containing protein" evidence="6">
    <location>
        <begin position="22"/>
        <end position="90"/>
    </location>
</feature>
<proteinExistence type="predicted"/>
<dbReference type="Proteomes" id="UP001501920">
    <property type="component" value="Chromosome 2"/>
</dbReference>
<evidence type="ECO:0000256" key="4">
    <source>
        <dbReference type="ARBA" id="ARBA00022702"/>
    </source>
</evidence>
<dbReference type="InterPro" id="IPR016179">
    <property type="entry name" value="Insulin-like"/>
</dbReference>
<organism evidence="8 9">
    <name type="scientific">Pygocentrus nattereri</name>
    <name type="common">Red-bellied piranha</name>
    <dbReference type="NCBI Taxonomy" id="42514"/>
    <lineage>
        <taxon>Eukaryota</taxon>
        <taxon>Metazoa</taxon>
        <taxon>Chordata</taxon>
        <taxon>Craniata</taxon>
        <taxon>Vertebrata</taxon>
        <taxon>Euteleostomi</taxon>
        <taxon>Actinopterygii</taxon>
        <taxon>Neopterygii</taxon>
        <taxon>Teleostei</taxon>
        <taxon>Ostariophysi</taxon>
        <taxon>Characiformes</taxon>
        <taxon>Characoidei</taxon>
        <taxon>Pygocentrus</taxon>
    </lineage>
</organism>
<evidence type="ECO:0000256" key="2">
    <source>
        <dbReference type="ARBA" id="ARBA00011207"/>
    </source>
</evidence>
<protein>
    <recommendedName>
        <fullName evidence="7">Insulin-like domain-containing protein</fullName>
    </recommendedName>
</protein>
<evidence type="ECO:0000256" key="6">
    <source>
        <dbReference type="SAM" id="SignalP"/>
    </source>
</evidence>
<reference evidence="8" key="3">
    <citation type="submission" date="2025-09" db="UniProtKB">
        <authorList>
            <consortium name="Ensembl"/>
        </authorList>
    </citation>
    <scope>IDENTIFICATION</scope>
</reference>
<dbReference type="GO" id="GO:0005576">
    <property type="term" value="C:extracellular region"/>
    <property type="evidence" value="ECO:0007669"/>
    <property type="project" value="UniProtKB-SubCell"/>
</dbReference>
<comment type="subcellular location">
    <subcellularLocation>
        <location evidence="1">Secreted</location>
    </subcellularLocation>
</comment>
<dbReference type="AlphaFoldDB" id="A0A3B4E1N7"/>
<name>A0A3B4E1N7_PYGNA</name>
<dbReference type="STRING" id="42514.ENSPNAP00000030532"/>